<organism evidence="1 2">
    <name type="scientific">Moellerella wisconsensis</name>
    <dbReference type="NCBI Taxonomy" id="158849"/>
    <lineage>
        <taxon>Bacteria</taxon>
        <taxon>Pseudomonadati</taxon>
        <taxon>Pseudomonadota</taxon>
        <taxon>Gammaproteobacteria</taxon>
        <taxon>Enterobacterales</taxon>
        <taxon>Morganellaceae</taxon>
        <taxon>Moellerella</taxon>
    </lineage>
</organism>
<dbReference type="Proteomes" id="UP000829420">
    <property type="component" value="Plasmid pW1-b"/>
</dbReference>
<dbReference type="EMBL" id="CP093257">
    <property type="protein sequence ID" value="UNH40977.1"/>
    <property type="molecule type" value="Genomic_DNA"/>
</dbReference>
<protein>
    <submittedName>
        <fullName evidence="1">Outer membrane beta-barrel protein</fullName>
    </submittedName>
</protein>
<accession>A0ACD3YCU7</accession>
<proteinExistence type="predicted"/>
<geneLocation type="plasmid" evidence="1 2">
    <name>pW1-b</name>
</geneLocation>
<keyword evidence="1" id="KW-0614">Plasmid</keyword>
<sequence length="188" mass="20710">MNTKNKYLSAIIVAGCLFGSMAYADNQTVSIGYAQSKVQDFKNIHGVNLQYRYEWDSPVSIVGSFTYMKGDDSAHESNDMGDYLKAKADLKYYSLLAGPAYRINDYVSLYGLIGAARMKADVESSYKAQGYYEYESASTTKTNFAYGAGIVINPIKNVSVNLGYEGTKIDMNGSHSINGFNLGVGYRF</sequence>
<evidence type="ECO:0000313" key="2">
    <source>
        <dbReference type="Proteomes" id="UP000829420"/>
    </source>
</evidence>
<keyword evidence="2" id="KW-1185">Reference proteome</keyword>
<name>A0ACD3YCU7_9GAMM</name>
<evidence type="ECO:0000313" key="1">
    <source>
        <dbReference type="EMBL" id="UNH40977.1"/>
    </source>
</evidence>
<gene>
    <name evidence="1" type="ORF">MNY70_18065</name>
</gene>
<reference evidence="1" key="1">
    <citation type="submission" date="2022-03" db="EMBL/GenBank/DDBJ databases">
        <title>ESBL-producing Moellerella wisconsensis and Escherichia marmotae isolated from wild game meat.</title>
        <authorList>
            <person name="Biggel M."/>
        </authorList>
    </citation>
    <scope>NUCLEOTIDE SEQUENCE</scope>
    <source>
        <strain evidence="1">W1</strain>
    </source>
</reference>